<evidence type="ECO:0000256" key="11">
    <source>
        <dbReference type="ARBA" id="ARBA00023136"/>
    </source>
</evidence>
<evidence type="ECO:0000256" key="10">
    <source>
        <dbReference type="ARBA" id="ARBA00023012"/>
    </source>
</evidence>
<dbReference type="InterPro" id="IPR036641">
    <property type="entry name" value="HPT_dom_sf"/>
</dbReference>
<comment type="subcellular location">
    <subcellularLocation>
        <location evidence="2">Membrane</location>
        <topology evidence="2">Multi-pass membrane protein</topology>
    </subcellularLocation>
</comment>
<keyword evidence="18" id="KW-1185">Reference proteome</keyword>
<protein>
    <recommendedName>
        <fullName evidence="4">Chemotaxis protein CheA</fullName>
        <ecNumber evidence="3">2.7.13.3</ecNumber>
    </recommendedName>
</protein>
<evidence type="ECO:0000256" key="7">
    <source>
        <dbReference type="ARBA" id="ARBA00022692"/>
    </source>
</evidence>
<dbReference type="Pfam" id="PF02518">
    <property type="entry name" value="HATPase_c"/>
    <property type="match status" value="1"/>
</dbReference>
<evidence type="ECO:0000256" key="2">
    <source>
        <dbReference type="ARBA" id="ARBA00004141"/>
    </source>
</evidence>
<dbReference type="RefSeq" id="WP_283173101.1">
    <property type="nucleotide sequence ID" value="NZ_JAPNOA010000019.1"/>
</dbReference>
<dbReference type="Pfam" id="PF01627">
    <property type="entry name" value="Hpt"/>
    <property type="match status" value="1"/>
</dbReference>
<dbReference type="InterPro" id="IPR051315">
    <property type="entry name" value="Bact_Chemotaxis_CheA"/>
</dbReference>
<dbReference type="InterPro" id="IPR005467">
    <property type="entry name" value="His_kinase_dom"/>
</dbReference>
<dbReference type="GO" id="GO:0016020">
    <property type="term" value="C:membrane"/>
    <property type="evidence" value="ECO:0007669"/>
    <property type="project" value="UniProtKB-SubCell"/>
</dbReference>
<evidence type="ECO:0000256" key="1">
    <source>
        <dbReference type="ARBA" id="ARBA00000085"/>
    </source>
</evidence>
<evidence type="ECO:0000256" key="4">
    <source>
        <dbReference type="ARBA" id="ARBA00021495"/>
    </source>
</evidence>
<dbReference type="PROSITE" id="PS50894">
    <property type="entry name" value="HPT"/>
    <property type="match status" value="1"/>
</dbReference>
<dbReference type="PRINTS" id="PR00344">
    <property type="entry name" value="BCTRLSENSOR"/>
</dbReference>
<dbReference type="InterPro" id="IPR004358">
    <property type="entry name" value="Sig_transdc_His_kin-like_C"/>
</dbReference>
<dbReference type="FunFam" id="3.30.565.10:FF:000016">
    <property type="entry name" value="Chemotaxis protein CheA, putative"/>
    <property type="match status" value="1"/>
</dbReference>
<keyword evidence="10" id="KW-0902">Two-component regulatory system</keyword>
<sequence>MFSGLLGKYRAVVISIAMFIILDAGVLVLNFYISSQLAEDASNVNLAGRQRMLSQKTAKALLDYQDLEVNGSKASADASLEELRKAVALFDSTLNAFAKGGDIKGASGEQLFLKPVSTPASRTAVDKSMAIWQPLKQDFDALFASEVGSEKHQRLLRKLVGEERSFNLSLLTLMNDLTVDLEGVARQKSETLRMIQAGAITLAVLNFLLILFHFIGQLRRSDAETEQARNETAEILRTVREGLLLLDRDMIIGSQYSGSISDIFGQQEFAGMSFRTLLKSLVVESDMKTAEEYIKLLLNGSVKENLVVSLNPLSDIEVSLPDRSGGYQVKHLSFRFNRAIDAGQIRHILVTVLDITELVALRAELERASQNSGMQISALKELLHVDKEALVIFLRESESSLAAINDILKERTTGAHDYHDKIRSAFRIMHRIKGDASGLNLPQIVQAAHGFEEQLRALEGVEKLRGGDFLPLTLALNEFFRLIGDMKDILDAFSSPVANLREAAKRPGPAQLDVAMLERLASRIAVEQDKEVKLVIDAPAFDLIPTGQRKVVQDCIVQLVRNSVVHGIEPRDERVLYGKEGAGEIRISMQQDNGQIRVSVRDDGRGISIDKVRERAVQRGMYSQDDIDSMQPTRIISLIFEPGFSTADKADEHSGRGVGMDMVKAAIQQLNGRIRVANRPSRYCEISFVIPGEADAYPVAEAV</sequence>
<feature type="modified residue" description="Phosphohistidine" evidence="13">
    <location>
        <position position="430"/>
    </location>
</feature>
<dbReference type="EC" id="2.7.13.3" evidence="3"/>
<feature type="transmembrane region" description="Helical" evidence="14">
    <location>
        <begin position="12"/>
        <end position="33"/>
    </location>
</feature>
<feature type="transmembrane region" description="Helical" evidence="14">
    <location>
        <begin position="195"/>
        <end position="215"/>
    </location>
</feature>
<dbReference type="Gene3D" id="1.20.120.160">
    <property type="entry name" value="HPT domain"/>
    <property type="match status" value="1"/>
</dbReference>
<dbReference type="InterPro" id="IPR029095">
    <property type="entry name" value="NarX-like_N"/>
</dbReference>
<evidence type="ECO:0000259" key="15">
    <source>
        <dbReference type="PROSITE" id="PS50109"/>
    </source>
</evidence>
<evidence type="ECO:0000259" key="16">
    <source>
        <dbReference type="PROSITE" id="PS50894"/>
    </source>
</evidence>
<organism evidence="17 18">
    <name type="scientific">Parathalassolituus penaei</name>
    <dbReference type="NCBI Taxonomy" id="2997323"/>
    <lineage>
        <taxon>Bacteria</taxon>
        <taxon>Pseudomonadati</taxon>
        <taxon>Pseudomonadota</taxon>
        <taxon>Gammaproteobacteria</taxon>
        <taxon>Oceanospirillales</taxon>
        <taxon>Oceanospirillaceae</taxon>
        <taxon>Parathalassolituus</taxon>
    </lineage>
</organism>
<accession>A0A9X3EDU9</accession>
<keyword evidence="9 14" id="KW-1133">Transmembrane helix</keyword>
<dbReference type="PROSITE" id="PS50109">
    <property type="entry name" value="HIS_KIN"/>
    <property type="match status" value="1"/>
</dbReference>
<dbReference type="GO" id="GO:0005524">
    <property type="term" value="F:ATP binding"/>
    <property type="evidence" value="ECO:0007669"/>
    <property type="project" value="UniProtKB-KW"/>
</dbReference>
<evidence type="ECO:0000256" key="8">
    <source>
        <dbReference type="ARBA" id="ARBA00022777"/>
    </source>
</evidence>
<dbReference type="GO" id="GO:0000155">
    <property type="term" value="F:phosphorelay sensor kinase activity"/>
    <property type="evidence" value="ECO:0007669"/>
    <property type="project" value="UniProtKB-ARBA"/>
</dbReference>
<keyword evidence="6" id="KW-0808">Transferase</keyword>
<dbReference type="PANTHER" id="PTHR43395">
    <property type="entry name" value="SENSOR HISTIDINE KINASE CHEA"/>
    <property type="match status" value="1"/>
</dbReference>
<evidence type="ECO:0000256" key="13">
    <source>
        <dbReference type="PROSITE-ProRule" id="PRU00110"/>
    </source>
</evidence>
<keyword evidence="8" id="KW-0418">Kinase</keyword>
<dbReference type="AlphaFoldDB" id="A0A9X3EDU9"/>
<dbReference type="InterPro" id="IPR003594">
    <property type="entry name" value="HATPase_dom"/>
</dbReference>
<dbReference type="SUPFAM" id="SSF47226">
    <property type="entry name" value="Histidine-containing phosphotransfer domain, HPT domain"/>
    <property type="match status" value="1"/>
</dbReference>
<feature type="domain" description="HPt" evidence="16">
    <location>
        <begin position="382"/>
        <end position="493"/>
    </location>
</feature>
<gene>
    <name evidence="17" type="ORF">OUO13_06780</name>
</gene>
<evidence type="ECO:0000313" key="18">
    <source>
        <dbReference type="Proteomes" id="UP001150830"/>
    </source>
</evidence>
<evidence type="ECO:0000256" key="5">
    <source>
        <dbReference type="ARBA" id="ARBA00022553"/>
    </source>
</evidence>
<dbReference type="InterPro" id="IPR036890">
    <property type="entry name" value="HATPase_C_sf"/>
</dbReference>
<feature type="domain" description="Histidine kinase" evidence="15">
    <location>
        <begin position="556"/>
        <end position="694"/>
    </location>
</feature>
<evidence type="ECO:0000256" key="3">
    <source>
        <dbReference type="ARBA" id="ARBA00012438"/>
    </source>
</evidence>
<dbReference type="Gene3D" id="3.30.565.10">
    <property type="entry name" value="Histidine kinase-like ATPase, C-terminal domain"/>
    <property type="match status" value="1"/>
</dbReference>
<evidence type="ECO:0000256" key="6">
    <source>
        <dbReference type="ARBA" id="ARBA00022679"/>
    </source>
</evidence>
<dbReference type="SUPFAM" id="SSF55874">
    <property type="entry name" value="ATPase domain of HSP90 chaperone/DNA topoisomerase II/histidine kinase"/>
    <property type="match status" value="1"/>
</dbReference>
<dbReference type="InterPro" id="IPR008207">
    <property type="entry name" value="Sig_transdc_His_kin_Hpt_dom"/>
</dbReference>
<comment type="function">
    <text evidence="12">Involved in the transmission of sensory signals from the chemoreceptors to the flagellar motors. CheA is autophosphorylated; it can transfer its phosphate group to either CheB or CheY.</text>
</comment>
<dbReference type="EMBL" id="JAPNOA010000019">
    <property type="protein sequence ID" value="MCY0964885.1"/>
    <property type="molecule type" value="Genomic_DNA"/>
</dbReference>
<proteinExistence type="predicted"/>
<keyword evidence="11 14" id="KW-0472">Membrane</keyword>
<evidence type="ECO:0000256" key="14">
    <source>
        <dbReference type="SAM" id="Phobius"/>
    </source>
</evidence>
<dbReference type="PANTHER" id="PTHR43395:SF10">
    <property type="entry name" value="CHEMOTAXIS PROTEIN CHEA"/>
    <property type="match status" value="1"/>
</dbReference>
<keyword evidence="17" id="KW-0547">Nucleotide-binding</keyword>
<comment type="caution">
    <text evidence="17">The sequence shown here is derived from an EMBL/GenBank/DDBJ whole genome shotgun (WGS) entry which is preliminary data.</text>
</comment>
<keyword evidence="7 14" id="KW-0812">Transmembrane</keyword>
<dbReference type="Gene3D" id="3.30.450.20">
    <property type="entry name" value="PAS domain"/>
    <property type="match status" value="1"/>
</dbReference>
<evidence type="ECO:0000256" key="12">
    <source>
        <dbReference type="ARBA" id="ARBA00035100"/>
    </source>
</evidence>
<dbReference type="Proteomes" id="UP001150830">
    <property type="component" value="Unassembled WGS sequence"/>
</dbReference>
<name>A0A9X3EDU9_9GAMM</name>
<dbReference type="SMART" id="SM00387">
    <property type="entry name" value="HATPase_c"/>
    <property type="match status" value="1"/>
</dbReference>
<evidence type="ECO:0000313" key="17">
    <source>
        <dbReference type="EMBL" id="MCY0964885.1"/>
    </source>
</evidence>
<evidence type="ECO:0000256" key="9">
    <source>
        <dbReference type="ARBA" id="ARBA00022989"/>
    </source>
</evidence>
<comment type="catalytic activity">
    <reaction evidence="1">
        <text>ATP + protein L-histidine = ADP + protein N-phospho-L-histidine.</text>
        <dbReference type="EC" id="2.7.13.3"/>
    </reaction>
</comment>
<keyword evidence="5 13" id="KW-0597">Phosphoprotein</keyword>
<dbReference type="Pfam" id="PF13675">
    <property type="entry name" value="PilJ"/>
    <property type="match status" value="1"/>
</dbReference>
<keyword evidence="17" id="KW-0067">ATP-binding</keyword>
<reference evidence="17" key="1">
    <citation type="submission" date="2022-11" db="EMBL/GenBank/DDBJ databases">
        <title>Parathalassolutuus dongxingensis gen. nov., sp. nov., a novel member of family Oceanospirillaceae isolated from a coastal shrimp pond in Guangxi, China.</title>
        <authorList>
            <person name="Chen H."/>
        </authorList>
    </citation>
    <scope>NUCLEOTIDE SEQUENCE</scope>
    <source>
        <strain evidence="17">G-43</strain>
    </source>
</reference>